<proteinExistence type="predicted"/>
<name>A0ACA9SUW6_9GLOM</name>
<sequence>ALFNSLEFRHRIFRAATNKSKTSTLHQLKVCFGFMAFSAQSYFSPSALLETFPRWINNGRQQDCHEFLKQ</sequence>
<comment type="caution">
    <text evidence="1">The sequence shown here is derived from an EMBL/GenBank/DDBJ whole genome shotgun (WGS) entry which is preliminary data.</text>
</comment>
<dbReference type="Proteomes" id="UP000789920">
    <property type="component" value="Unassembled WGS sequence"/>
</dbReference>
<evidence type="ECO:0000313" key="2">
    <source>
        <dbReference type="Proteomes" id="UP000789920"/>
    </source>
</evidence>
<feature type="non-terminal residue" evidence="1">
    <location>
        <position position="1"/>
    </location>
</feature>
<dbReference type="EMBL" id="CAJVQC010160818">
    <property type="protein sequence ID" value="CAG8848458.1"/>
    <property type="molecule type" value="Genomic_DNA"/>
</dbReference>
<feature type="non-terminal residue" evidence="1">
    <location>
        <position position="70"/>
    </location>
</feature>
<keyword evidence="2" id="KW-1185">Reference proteome</keyword>
<evidence type="ECO:0000313" key="1">
    <source>
        <dbReference type="EMBL" id="CAG8848458.1"/>
    </source>
</evidence>
<organism evidence="1 2">
    <name type="scientific">Racocetra persica</name>
    <dbReference type="NCBI Taxonomy" id="160502"/>
    <lineage>
        <taxon>Eukaryota</taxon>
        <taxon>Fungi</taxon>
        <taxon>Fungi incertae sedis</taxon>
        <taxon>Mucoromycota</taxon>
        <taxon>Glomeromycotina</taxon>
        <taxon>Glomeromycetes</taxon>
        <taxon>Diversisporales</taxon>
        <taxon>Gigasporaceae</taxon>
        <taxon>Racocetra</taxon>
    </lineage>
</organism>
<gene>
    <name evidence="1" type="ORF">RPERSI_LOCUS35136</name>
</gene>
<reference evidence="1" key="1">
    <citation type="submission" date="2021-06" db="EMBL/GenBank/DDBJ databases">
        <authorList>
            <person name="Kallberg Y."/>
            <person name="Tangrot J."/>
            <person name="Rosling A."/>
        </authorList>
    </citation>
    <scope>NUCLEOTIDE SEQUENCE</scope>
    <source>
        <strain evidence="1">MA461A</strain>
    </source>
</reference>
<accession>A0ACA9SUW6</accession>
<protein>
    <submittedName>
        <fullName evidence="1">13952_t:CDS:1</fullName>
    </submittedName>
</protein>